<dbReference type="GO" id="GO:0005739">
    <property type="term" value="C:mitochondrion"/>
    <property type="evidence" value="ECO:0007669"/>
    <property type="project" value="TreeGrafter"/>
</dbReference>
<dbReference type="InterPro" id="IPR022761">
    <property type="entry name" value="Fumarate_lyase_N"/>
</dbReference>
<dbReference type="PANTHER" id="PTHR11444:SF1">
    <property type="entry name" value="FUMARATE HYDRATASE, MITOCHONDRIAL"/>
    <property type="match status" value="1"/>
</dbReference>
<dbReference type="Proteomes" id="UP001367508">
    <property type="component" value="Unassembled WGS sequence"/>
</dbReference>
<gene>
    <name evidence="4" type="ORF">VNO77_04433</name>
</gene>
<dbReference type="SUPFAM" id="SSF48557">
    <property type="entry name" value="L-aspartase-like"/>
    <property type="match status" value="1"/>
</dbReference>
<sequence>MALYVISHCSSLGSTSTTALALCFAFFSLAFSSSFREERDTFGPIQVPSDKFWGATTQRSLQNFDICSTCERMLEPIICAFGILKKCAVKVNMEYGLDPNIGKAIMQATQEVAEGKLNDHFPAAEILDHKRVETNSRLIPSLKTLHGTLNPKSIELKDIDKIAQMHTQDATPLTLVQEFSGTGLNTKKGFDAKIAAAVAEETNLPSVTAENEFEGLAAYDAFVEASGVLNAVSASLMKISNDIRLLGSGPCYVLSILNPASDHGLRLNGQKSKQESG</sequence>
<reference evidence="4 5" key="1">
    <citation type="submission" date="2024-01" db="EMBL/GenBank/DDBJ databases">
        <title>The genomes of 5 underutilized Papilionoideae crops provide insights into root nodulation and disease resistanc.</title>
        <authorList>
            <person name="Jiang F."/>
        </authorList>
    </citation>
    <scope>NUCLEOTIDE SEQUENCE [LARGE SCALE GENOMIC DNA]</scope>
    <source>
        <strain evidence="4">LVBAO_FW01</strain>
        <tissue evidence="4">Leaves</tissue>
    </source>
</reference>
<dbReference type="InterPro" id="IPR000362">
    <property type="entry name" value="Fumarate_lyase_fam"/>
</dbReference>
<dbReference type="GO" id="GO:0006108">
    <property type="term" value="P:malate metabolic process"/>
    <property type="evidence" value="ECO:0007669"/>
    <property type="project" value="TreeGrafter"/>
</dbReference>
<proteinExistence type="inferred from homology"/>
<feature type="domain" description="Fumarate lyase N-terminal" evidence="3">
    <location>
        <begin position="43"/>
        <end position="137"/>
    </location>
</feature>
<dbReference type="Gene3D" id="1.10.275.10">
    <property type="entry name" value="Fumarase/aspartase (N-terminal domain)"/>
    <property type="match status" value="1"/>
</dbReference>
<evidence type="ECO:0000313" key="5">
    <source>
        <dbReference type="Proteomes" id="UP001367508"/>
    </source>
</evidence>
<comment type="caution">
    <text evidence="4">The sequence shown here is derived from an EMBL/GenBank/DDBJ whole genome shotgun (WGS) entry which is preliminary data.</text>
</comment>
<comment type="similarity">
    <text evidence="1">Belongs to the class-II fumarase/aspartase family. Fumarase subfamily.</text>
</comment>
<dbReference type="InterPro" id="IPR024083">
    <property type="entry name" value="Fumarase/histidase_N"/>
</dbReference>
<evidence type="ECO:0000256" key="2">
    <source>
        <dbReference type="ARBA" id="ARBA00012921"/>
    </source>
</evidence>
<dbReference type="InterPro" id="IPR005677">
    <property type="entry name" value="Fum_hydII"/>
</dbReference>
<dbReference type="GO" id="GO:0006099">
    <property type="term" value="P:tricarboxylic acid cycle"/>
    <property type="evidence" value="ECO:0007669"/>
    <property type="project" value="TreeGrafter"/>
</dbReference>
<name>A0AAN9N1L9_CANGL</name>
<dbReference type="GO" id="GO:0006106">
    <property type="term" value="P:fumarate metabolic process"/>
    <property type="evidence" value="ECO:0007669"/>
    <property type="project" value="InterPro"/>
</dbReference>
<evidence type="ECO:0000313" key="4">
    <source>
        <dbReference type="EMBL" id="KAK7362323.1"/>
    </source>
</evidence>
<dbReference type="Pfam" id="PF00206">
    <property type="entry name" value="Lyase_1"/>
    <property type="match status" value="2"/>
</dbReference>
<dbReference type="EMBL" id="JAYMYQ010000001">
    <property type="protein sequence ID" value="KAK7362323.1"/>
    <property type="molecule type" value="Genomic_DNA"/>
</dbReference>
<dbReference type="PANTHER" id="PTHR11444">
    <property type="entry name" value="ASPARTATEAMMONIA/ARGININOSUCCINATE/ADENYLOSUCCINATE LYASE"/>
    <property type="match status" value="1"/>
</dbReference>
<dbReference type="EC" id="4.2.1.2" evidence="2"/>
<dbReference type="GO" id="GO:0004333">
    <property type="term" value="F:fumarate hydratase activity"/>
    <property type="evidence" value="ECO:0007669"/>
    <property type="project" value="UniProtKB-EC"/>
</dbReference>
<dbReference type="Gene3D" id="1.20.200.10">
    <property type="entry name" value="Fumarase/aspartase (Central domain)"/>
    <property type="match status" value="1"/>
</dbReference>
<feature type="domain" description="Fumarate lyase N-terminal" evidence="3">
    <location>
        <begin position="180"/>
        <end position="264"/>
    </location>
</feature>
<evidence type="ECO:0000259" key="3">
    <source>
        <dbReference type="Pfam" id="PF00206"/>
    </source>
</evidence>
<organism evidence="4 5">
    <name type="scientific">Canavalia gladiata</name>
    <name type="common">Sword bean</name>
    <name type="synonym">Dolichos gladiatus</name>
    <dbReference type="NCBI Taxonomy" id="3824"/>
    <lineage>
        <taxon>Eukaryota</taxon>
        <taxon>Viridiplantae</taxon>
        <taxon>Streptophyta</taxon>
        <taxon>Embryophyta</taxon>
        <taxon>Tracheophyta</taxon>
        <taxon>Spermatophyta</taxon>
        <taxon>Magnoliopsida</taxon>
        <taxon>eudicotyledons</taxon>
        <taxon>Gunneridae</taxon>
        <taxon>Pentapetalae</taxon>
        <taxon>rosids</taxon>
        <taxon>fabids</taxon>
        <taxon>Fabales</taxon>
        <taxon>Fabaceae</taxon>
        <taxon>Papilionoideae</taxon>
        <taxon>50 kb inversion clade</taxon>
        <taxon>NPAAA clade</taxon>
        <taxon>indigoferoid/millettioid clade</taxon>
        <taxon>Phaseoleae</taxon>
        <taxon>Canavalia</taxon>
    </lineage>
</organism>
<keyword evidence="5" id="KW-1185">Reference proteome</keyword>
<dbReference type="PRINTS" id="PR00149">
    <property type="entry name" value="FUMRATELYASE"/>
</dbReference>
<dbReference type="InterPro" id="IPR008948">
    <property type="entry name" value="L-Aspartase-like"/>
</dbReference>
<accession>A0AAN9N1L9</accession>
<protein>
    <recommendedName>
        <fullName evidence="2">fumarate hydratase</fullName>
        <ecNumber evidence="2">4.2.1.2</ecNumber>
    </recommendedName>
</protein>
<dbReference type="AlphaFoldDB" id="A0AAN9N1L9"/>
<evidence type="ECO:0000256" key="1">
    <source>
        <dbReference type="ARBA" id="ARBA00009084"/>
    </source>
</evidence>